<dbReference type="Proteomes" id="UP000434172">
    <property type="component" value="Unassembled WGS sequence"/>
</dbReference>
<dbReference type="GO" id="GO:0030246">
    <property type="term" value="F:carbohydrate binding"/>
    <property type="evidence" value="ECO:0007669"/>
    <property type="project" value="InterPro"/>
</dbReference>
<accession>A0A8H3ZIX6</accession>
<feature type="domain" description="Endo-1,3(4)-beta-glucanase 1 carbohydrate binding" evidence="2">
    <location>
        <begin position="354"/>
        <end position="395"/>
    </location>
</feature>
<sequence>MTFDGKARALGIVKRLCLARGQGLGFQRPSGLDEAGSSMAKCTESKLGIGVTGGSTDIENSIIKGDTSARIDVSDGPDSWALVYGLLIAILYLSSIYAHLGMFQETVYYAEKAHQVANSTNASVYRAQAGQTFSRPRWQKHRSVAMTDFIMRQRFHKSNSYENLDGLACLCEATTAVAGHRGCSPLIGSALEPDPEEDDLQRCFVFSIFSFLAGHSRVNGTAPSSRPSVDDTSFCDTYEAVAAVVAPPIANLAALTGVAGQADIAIREAVSRPVLSESASGVVPRTFTALEHLRPVQEGTSTAWTWNLRQHLRVMPCVVFELHRLDSEAEQKVALSWLQGRDELASSRVDGLQSCGDALYSPDLYTCYNDFLCPIIDSETTFKFGLHCYFPNMYSQVMVEASPASVSKKRLTTRRSENDRLVHPLKTSDDGFRDRHACDEEASRFALSNSPYTKYFYSYCNFATQVVVTSPLSNNNLTIVGPRLLAGFGFTSVNSVHSGLVAYFEPQIGVNGSLAIGLQNSSEMGHAIEPIYEDNDEEGYSIMGVSGLLKFNSSATLTVHTLGGIRTIRDFSEGPGLLEHVMRDAVNFNELEYGVASIDRSGLNNVTGTTLTFTPADEDGVVAVKHRTLHSEAETYIFNASFNYPQLTQLPLEDTLAEECP</sequence>
<keyword evidence="1" id="KW-0812">Transmembrane</keyword>
<protein>
    <recommendedName>
        <fullName evidence="2">Endo-1,3(4)-beta-glucanase 1 carbohydrate binding domain-containing protein</fullName>
    </recommendedName>
</protein>
<keyword evidence="1" id="KW-1133">Transmembrane helix</keyword>
<organism evidence="3 4">
    <name type="scientific">Colletotrichum asianum</name>
    <dbReference type="NCBI Taxonomy" id="702518"/>
    <lineage>
        <taxon>Eukaryota</taxon>
        <taxon>Fungi</taxon>
        <taxon>Dikarya</taxon>
        <taxon>Ascomycota</taxon>
        <taxon>Pezizomycotina</taxon>
        <taxon>Sordariomycetes</taxon>
        <taxon>Hypocreomycetidae</taxon>
        <taxon>Glomerellales</taxon>
        <taxon>Glomerellaceae</taxon>
        <taxon>Colletotrichum</taxon>
        <taxon>Colletotrichum gloeosporioides species complex</taxon>
    </lineage>
</organism>
<reference evidence="3 4" key="1">
    <citation type="submission" date="2019-12" db="EMBL/GenBank/DDBJ databases">
        <title>A genome sequence resource for the geographically widespread anthracnose pathogen Colletotrichum asianum.</title>
        <authorList>
            <person name="Meng Y."/>
        </authorList>
    </citation>
    <scope>NUCLEOTIDE SEQUENCE [LARGE SCALE GENOMIC DNA]</scope>
    <source>
        <strain evidence="3 4">ICMP 18580</strain>
    </source>
</reference>
<dbReference type="InterPro" id="IPR018909">
    <property type="entry name" value="Eng1_septum"/>
</dbReference>
<feature type="transmembrane region" description="Helical" evidence="1">
    <location>
        <begin position="80"/>
        <end position="100"/>
    </location>
</feature>
<evidence type="ECO:0000256" key="1">
    <source>
        <dbReference type="SAM" id="Phobius"/>
    </source>
</evidence>
<keyword evidence="4" id="KW-1185">Reference proteome</keyword>
<name>A0A8H3ZIX6_9PEZI</name>
<keyword evidence="1" id="KW-0472">Membrane</keyword>
<evidence type="ECO:0000259" key="2">
    <source>
        <dbReference type="Pfam" id="PF10645"/>
    </source>
</evidence>
<gene>
    <name evidence="3" type="ORF">GQ607_015215</name>
</gene>
<dbReference type="AlphaFoldDB" id="A0A8H3ZIX6"/>
<proteinExistence type="predicted"/>
<comment type="caution">
    <text evidence="3">The sequence shown here is derived from an EMBL/GenBank/DDBJ whole genome shotgun (WGS) entry which is preliminary data.</text>
</comment>
<evidence type="ECO:0000313" key="3">
    <source>
        <dbReference type="EMBL" id="KAF0317542.1"/>
    </source>
</evidence>
<evidence type="ECO:0000313" key="4">
    <source>
        <dbReference type="Proteomes" id="UP000434172"/>
    </source>
</evidence>
<dbReference type="Pfam" id="PF10645">
    <property type="entry name" value="Carb_bind"/>
    <property type="match status" value="1"/>
</dbReference>
<dbReference type="EMBL" id="WOWK01000128">
    <property type="protein sequence ID" value="KAF0317542.1"/>
    <property type="molecule type" value="Genomic_DNA"/>
</dbReference>
<dbReference type="OrthoDB" id="2591256at2759"/>